<comment type="caution">
    <text evidence="8">The sequence shown here is derived from an EMBL/GenBank/DDBJ whole genome shotgun (WGS) entry which is preliminary data.</text>
</comment>
<keyword evidence="3 5" id="KW-0238">DNA-binding</keyword>
<gene>
    <name evidence="8" type="ORF">H9649_11990</name>
</gene>
<feature type="domain" description="Core-binding (CB)" evidence="7">
    <location>
        <begin position="70"/>
        <end position="158"/>
    </location>
</feature>
<organism evidence="8 9">
    <name type="scientific">Sporosarcina quadrami</name>
    <dbReference type="NCBI Taxonomy" id="2762234"/>
    <lineage>
        <taxon>Bacteria</taxon>
        <taxon>Bacillati</taxon>
        <taxon>Bacillota</taxon>
        <taxon>Bacilli</taxon>
        <taxon>Bacillales</taxon>
        <taxon>Caryophanaceae</taxon>
        <taxon>Sporosarcina</taxon>
    </lineage>
</organism>
<dbReference type="EMBL" id="JACSQN010000010">
    <property type="protein sequence ID" value="MBD7985310.1"/>
    <property type="molecule type" value="Genomic_DNA"/>
</dbReference>
<dbReference type="SUPFAM" id="SSF56349">
    <property type="entry name" value="DNA breaking-rejoining enzymes"/>
    <property type="match status" value="1"/>
</dbReference>
<dbReference type="InterPro" id="IPR011010">
    <property type="entry name" value="DNA_brk_join_enz"/>
</dbReference>
<evidence type="ECO:0000256" key="2">
    <source>
        <dbReference type="ARBA" id="ARBA00022908"/>
    </source>
</evidence>
<sequence>MANIQKRGDDSYFFTVSLGRGADGKYRRRTKTITITEKMTPKQLREYLNHEYLKFKQEALSGAYIVPGKMTVSAFIEEWKEKYAYKELSETTITNHLSILDTHILPNIGHWNLQDVNPSLLDDLLHNLKRKDGSDKPLATTSQQSVYNTLKSIFKYAKQKRLIKEDPMEGVSKPRNKNEEARTLNVYDFEEVSTLLTLLEEEDSHWRMFMTLLIVGGLRRGEGLGLEWDKIDFENGLIDISQTIVNTRNGPHIKPPKSKTSNRLVSLAPSVMDELKRFKIDCMKNKLIMGDKWAEHNRSWVFCNVDGSHFYPTTPSTWWKRFTDRTGFRYIRLHDIRHTSASLMIAQNIHAKVISERFGHSSIRITMDTYGHVLRTADKMAGDTFEGLFANKENAK</sequence>
<dbReference type="InterPro" id="IPR013762">
    <property type="entry name" value="Integrase-like_cat_sf"/>
</dbReference>
<evidence type="ECO:0000256" key="4">
    <source>
        <dbReference type="ARBA" id="ARBA00023172"/>
    </source>
</evidence>
<evidence type="ECO:0000313" key="8">
    <source>
        <dbReference type="EMBL" id="MBD7985310.1"/>
    </source>
</evidence>
<comment type="similarity">
    <text evidence="1">Belongs to the 'phage' integrase family.</text>
</comment>
<dbReference type="InterPro" id="IPR050808">
    <property type="entry name" value="Phage_Integrase"/>
</dbReference>
<dbReference type="Pfam" id="PF14659">
    <property type="entry name" value="Phage_int_SAM_3"/>
    <property type="match status" value="1"/>
</dbReference>
<feature type="domain" description="Tyr recombinase" evidence="6">
    <location>
        <begin position="182"/>
        <end position="384"/>
    </location>
</feature>
<dbReference type="InterPro" id="IPR044068">
    <property type="entry name" value="CB"/>
</dbReference>
<reference evidence="8 9" key="1">
    <citation type="submission" date="2020-08" db="EMBL/GenBank/DDBJ databases">
        <title>A Genomic Blueprint of the Chicken Gut Microbiome.</title>
        <authorList>
            <person name="Gilroy R."/>
            <person name="Ravi A."/>
            <person name="Getino M."/>
            <person name="Pursley I."/>
            <person name="Horton D.L."/>
            <person name="Alikhan N.-F."/>
            <person name="Baker D."/>
            <person name="Gharbi K."/>
            <person name="Hall N."/>
            <person name="Watson M."/>
            <person name="Adriaenssens E.M."/>
            <person name="Foster-Nyarko E."/>
            <person name="Jarju S."/>
            <person name="Secka A."/>
            <person name="Antonio M."/>
            <person name="Oren A."/>
            <person name="Chaudhuri R."/>
            <person name="La Ragione R.M."/>
            <person name="Hildebrand F."/>
            <person name="Pallen M.J."/>
        </authorList>
    </citation>
    <scope>NUCLEOTIDE SEQUENCE [LARGE SCALE GENOMIC DNA]</scope>
    <source>
        <strain evidence="8 9">Sa2YVA2</strain>
    </source>
</reference>
<evidence type="ECO:0000259" key="7">
    <source>
        <dbReference type="PROSITE" id="PS51900"/>
    </source>
</evidence>
<evidence type="ECO:0000256" key="5">
    <source>
        <dbReference type="PROSITE-ProRule" id="PRU01248"/>
    </source>
</evidence>
<dbReference type="PROSITE" id="PS51900">
    <property type="entry name" value="CB"/>
    <property type="match status" value="1"/>
</dbReference>
<keyword evidence="9" id="KW-1185">Reference proteome</keyword>
<proteinExistence type="inferred from homology"/>
<protein>
    <submittedName>
        <fullName evidence="8">Tyrosine-type recombinase/integrase</fullName>
    </submittedName>
</protein>
<dbReference type="InterPro" id="IPR004107">
    <property type="entry name" value="Integrase_SAM-like_N"/>
</dbReference>
<dbReference type="Pfam" id="PF00589">
    <property type="entry name" value="Phage_integrase"/>
    <property type="match status" value="1"/>
</dbReference>
<name>A0ABR8UB88_9BACL</name>
<dbReference type="CDD" id="cd01189">
    <property type="entry name" value="INT_ICEBs1_C_like"/>
    <property type="match status" value="1"/>
</dbReference>
<dbReference type="RefSeq" id="WP_191695133.1">
    <property type="nucleotide sequence ID" value="NZ_JACSQN010000010.1"/>
</dbReference>
<evidence type="ECO:0000256" key="3">
    <source>
        <dbReference type="ARBA" id="ARBA00023125"/>
    </source>
</evidence>
<accession>A0ABR8UB88</accession>
<dbReference type="PANTHER" id="PTHR30629">
    <property type="entry name" value="PROPHAGE INTEGRASE"/>
    <property type="match status" value="1"/>
</dbReference>
<evidence type="ECO:0000259" key="6">
    <source>
        <dbReference type="PROSITE" id="PS51898"/>
    </source>
</evidence>
<dbReference type="InterPro" id="IPR002104">
    <property type="entry name" value="Integrase_catalytic"/>
</dbReference>
<dbReference type="Gene3D" id="1.10.150.130">
    <property type="match status" value="1"/>
</dbReference>
<dbReference type="Proteomes" id="UP000626786">
    <property type="component" value="Unassembled WGS sequence"/>
</dbReference>
<dbReference type="PANTHER" id="PTHR30629:SF2">
    <property type="entry name" value="PROPHAGE INTEGRASE INTS-RELATED"/>
    <property type="match status" value="1"/>
</dbReference>
<keyword evidence="4" id="KW-0233">DNA recombination</keyword>
<evidence type="ECO:0000313" key="9">
    <source>
        <dbReference type="Proteomes" id="UP000626786"/>
    </source>
</evidence>
<keyword evidence="2" id="KW-0229">DNA integration</keyword>
<evidence type="ECO:0000256" key="1">
    <source>
        <dbReference type="ARBA" id="ARBA00008857"/>
    </source>
</evidence>
<dbReference type="PROSITE" id="PS51898">
    <property type="entry name" value="TYR_RECOMBINASE"/>
    <property type="match status" value="1"/>
</dbReference>
<dbReference type="InterPro" id="IPR010998">
    <property type="entry name" value="Integrase_recombinase_N"/>
</dbReference>
<dbReference type="Gene3D" id="1.10.443.10">
    <property type="entry name" value="Intergrase catalytic core"/>
    <property type="match status" value="1"/>
</dbReference>